<feature type="region of interest" description="Disordered" evidence="1">
    <location>
        <begin position="1"/>
        <end position="22"/>
    </location>
</feature>
<dbReference type="RefSeq" id="XP_062657085.1">
    <property type="nucleotide sequence ID" value="XM_062799511.1"/>
</dbReference>
<dbReference type="GeneID" id="87836459"/>
<gene>
    <name evidence="2" type="ORF">B0H64DRAFT_216389</name>
</gene>
<reference evidence="2" key="1">
    <citation type="journal article" date="2023" name="Mol. Phylogenet. Evol.">
        <title>Genome-scale phylogeny and comparative genomics of the fungal order Sordariales.</title>
        <authorList>
            <person name="Hensen N."/>
            <person name="Bonometti L."/>
            <person name="Westerberg I."/>
            <person name="Brannstrom I.O."/>
            <person name="Guillou S."/>
            <person name="Cros-Aarteil S."/>
            <person name="Calhoun S."/>
            <person name="Haridas S."/>
            <person name="Kuo A."/>
            <person name="Mondo S."/>
            <person name="Pangilinan J."/>
            <person name="Riley R."/>
            <person name="LaButti K."/>
            <person name="Andreopoulos B."/>
            <person name="Lipzen A."/>
            <person name="Chen C."/>
            <person name="Yan M."/>
            <person name="Daum C."/>
            <person name="Ng V."/>
            <person name="Clum A."/>
            <person name="Steindorff A."/>
            <person name="Ohm R.A."/>
            <person name="Martin F."/>
            <person name="Silar P."/>
            <person name="Natvig D.O."/>
            <person name="Lalanne C."/>
            <person name="Gautier V."/>
            <person name="Ament-Velasquez S.L."/>
            <person name="Kruys A."/>
            <person name="Hutchinson M.I."/>
            <person name="Powell A.J."/>
            <person name="Barry K."/>
            <person name="Miller A.N."/>
            <person name="Grigoriev I.V."/>
            <person name="Debuchy R."/>
            <person name="Gladieux P."/>
            <person name="Hiltunen Thoren M."/>
            <person name="Johannesson H."/>
        </authorList>
    </citation>
    <scope>NUCLEOTIDE SEQUENCE</scope>
    <source>
        <strain evidence="2">CBS 168.71</strain>
    </source>
</reference>
<evidence type="ECO:0000313" key="3">
    <source>
        <dbReference type="Proteomes" id="UP001278766"/>
    </source>
</evidence>
<comment type="caution">
    <text evidence="2">The sequence shown here is derived from an EMBL/GenBank/DDBJ whole genome shotgun (WGS) entry which is preliminary data.</text>
</comment>
<accession>A0AAE0HDG0</accession>
<evidence type="ECO:0000313" key="2">
    <source>
        <dbReference type="EMBL" id="KAK3293571.1"/>
    </source>
</evidence>
<keyword evidence="3" id="KW-1185">Reference proteome</keyword>
<dbReference type="AlphaFoldDB" id="A0AAE0HDG0"/>
<organism evidence="2 3">
    <name type="scientific">Chaetomium fimeti</name>
    <dbReference type="NCBI Taxonomy" id="1854472"/>
    <lineage>
        <taxon>Eukaryota</taxon>
        <taxon>Fungi</taxon>
        <taxon>Dikarya</taxon>
        <taxon>Ascomycota</taxon>
        <taxon>Pezizomycotina</taxon>
        <taxon>Sordariomycetes</taxon>
        <taxon>Sordariomycetidae</taxon>
        <taxon>Sordariales</taxon>
        <taxon>Chaetomiaceae</taxon>
        <taxon>Chaetomium</taxon>
    </lineage>
</organism>
<name>A0AAE0HDG0_9PEZI</name>
<proteinExistence type="predicted"/>
<sequence>MSQEIDRTLQLSGEDQPSGDTSYSLERYLNSDGGVAERLLRGLDVGGIVGRAQTVGGEVNKIAGRAGEQPKGSS</sequence>
<feature type="compositionally biased region" description="Polar residues" evidence="1">
    <location>
        <begin position="8"/>
        <end position="22"/>
    </location>
</feature>
<protein>
    <submittedName>
        <fullName evidence="2">Uncharacterized protein</fullName>
    </submittedName>
</protein>
<dbReference type="EMBL" id="JAUEPN010000006">
    <property type="protein sequence ID" value="KAK3293571.1"/>
    <property type="molecule type" value="Genomic_DNA"/>
</dbReference>
<reference evidence="2" key="2">
    <citation type="submission" date="2023-06" db="EMBL/GenBank/DDBJ databases">
        <authorList>
            <consortium name="Lawrence Berkeley National Laboratory"/>
            <person name="Haridas S."/>
            <person name="Hensen N."/>
            <person name="Bonometti L."/>
            <person name="Westerberg I."/>
            <person name="Brannstrom I.O."/>
            <person name="Guillou S."/>
            <person name="Cros-Aarteil S."/>
            <person name="Calhoun S."/>
            <person name="Kuo A."/>
            <person name="Mondo S."/>
            <person name="Pangilinan J."/>
            <person name="Riley R."/>
            <person name="Labutti K."/>
            <person name="Andreopoulos B."/>
            <person name="Lipzen A."/>
            <person name="Chen C."/>
            <person name="Yanf M."/>
            <person name="Daum C."/>
            <person name="Ng V."/>
            <person name="Clum A."/>
            <person name="Steindorff A."/>
            <person name="Ohm R."/>
            <person name="Martin F."/>
            <person name="Silar P."/>
            <person name="Natvig D."/>
            <person name="Lalanne C."/>
            <person name="Gautier V."/>
            <person name="Ament-Velasquez S.L."/>
            <person name="Kruys A."/>
            <person name="Hutchinson M.I."/>
            <person name="Powell A.J."/>
            <person name="Barry K."/>
            <person name="Miller A.N."/>
            <person name="Grigoriev I.V."/>
            <person name="Debuchy R."/>
            <person name="Gladieux P."/>
            <person name="Thoren M.H."/>
            <person name="Johannesson H."/>
        </authorList>
    </citation>
    <scope>NUCLEOTIDE SEQUENCE</scope>
    <source>
        <strain evidence="2">CBS 168.71</strain>
    </source>
</reference>
<dbReference type="Proteomes" id="UP001278766">
    <property type="component" value="Unassembled WGS sequence"/>
</dbReference>
<evidence type="ECO:0000256" key="1">
    <source>
        <dbReference type="SAM" id="MobiDB-lite"/>
    </source>
</evidence>